<dbReference type="Gene3D" id="2.30.40.10">
    <property type="entry name" value="Urease, subunit C, domain 1"/>
    <property type="match status" value="1"/>
</dbReference>
<dbReference type="EMBL" id="CP012154">
    <property type="protein sequence ID" value="AKS41322.1"/>
    <property type="molecule type" value="Genomic_DNA"/>
</dbReference>
<dbReference type="Gene3D" id="1.20.58.520">
    <property type="entry name" value="Amidohydrolase"/>
    <property type="match status" value="1"/>
</dbReference>
<dbReference type="AlphaFoldDB" id="A0A0K0XUM2"/>
<sequence length="603" mass="64019">MNLNGVNKMKFPISQIALLALIAGLALSLFALPGPTTSEAAGQEAEPQALALINARVFDGERLHEHASILLRDGRVEALGSDLEFPEGVELIDIEGQTLLPGLIDAHVHAFNGARSDALRFGVTTMLDMFRPPFDLDAIRAERESLTGGERADVFSAGYLATAEGGHGTQYGIAVPTLADPSEAEAWVEARLAEGSDYIKIVIEDGSAWNGSLPTLDASLVEALVRAARSREVLAVAHVSTEAGARMALDAGVDGLVHLFADRPVDAEFAQRLAEADVFVIPTATVLAGSHGHPGRPWLEGESLERRLSGEQRQTLEQSFPGSGLRAGRWPIVPESIRVLHEAGVELLAGSDAPNPATAHGASLLHELKLLVDAGLSPIEALRSATSLPAARFGLPERGCLQPGCRADLVWIDGDPVSDIDEIRRVRAVWKNGQPVELDLEAAAPAQAATAEAMSLPVDLHASGQWLESTDAFMGGQSTAELRHVDASDAVRVDARLNPGFAFPYAGAMWNPAEAMMEAVNLSEARTLSLTLDAESGTYQLMFFSGETAMAPPVRVDLAAGAEQHIDLTGFSSLDRSRLRAIGIYAVGGGPELTFTVRNARLH</sequence>
<accession>A0A0K0XUM2</accession>
<evidence type="ECO:0000259" key="1">
    <source>
        <dbReference type="Pfam" id="PF01979"/>
    </source>
</evidence>
<dbReference type="STRING" id="1579979.WM2015_941"/>
<dbReference type="GO" id="GO:0016810">
    <property type="term" value="F:hydrolase activity, acting on carbon-nitrogen (but not peptide) bonds"/>
    <property type="evidence" value="ECO:0007669"/>
    <property type="project" value="InterPro"/>
</dbReference>
<reference evidence="3" key="1">
    <citation type="submission" date="2015-07" db="EMBL/GenBank/DDBJ databases">
        <authorList>
            <person name="Kim K.M."/>
        </authorList>
    </citation>
    <scope>NUCLEOTIDE SEQUENCE [LARGE SCALE GENOMIC DNA]</scope>
    <source>
        <strain evidence="3">KCTC 42284</strain>
    </source>
</reference>
<dbReference type="InterPro" id="IPR011059">
    <property type="entry name" value="Metal-dep_hydrolase_composite"/>
</dbReference>
<dbReference type="InterPro" id="IPR051781">
    <property type="entry name" value="Metallo-dep_Hydrolase"/>
</dbReference>
<dbReference type="PANTHER" id="PTHR43135">
    <property type="entry name" value="ALPHA-D-RIBOSE 1-METHYLPHOSPHONATE 5-TRIPHOSPHATE DIPHOSPHATASE"/>
    <property type="match status" value="1"/>
</dbReference>
<dbReference type="PATRIC" id="fig|1579979.3.peg.963"/>
<gene>
    <name evidence="2" type="ORF">WM2015_941</name>
</gene>
<protein>
    <recommendedName>
        <fullName evidence="1">Amidohydrolase-related domain-containing protein</fullName>
    </recommendedName>
</protein>
<dbReference type="Gene3D" id="3.30.110.90">
    <property type="entry name" value="Amidohydrolase"/>
    <property type="match status" value="1"/>
</dbReference>
<dbReference type="SUPFAM" id="SSF51556">
    <property type="entry name" value="Metallo-dependent hydrolases"/>
    <property type="match status" value="1"/>
</dbReference>
<dbReference type="SUPFAM" id="SSF51338">
    <property type="entry name" value="Composite domain of metallo-dependent hydrolases"/>
    <property type="match status" value="1"/>
</dbReference>
<evidence type="ECO:0000313" key="3">
    <source>
        <dbReference type="Proteomes" id="UP000066624"/>
    </source>
</evidence>
<feature type="domain" description="Amidohydrolase-related" evidence="1">
    <location>
        <begin position="98"/>
        <end position="436"/>
    </location>
</feature>
<dbReference type="Pfam" id="PF01979">
    <property type="entry name" value="Amidohydro_1"/>
    <property type="match status" value="1"/>
</dbReference>
<dbReference type="PANTHER" id="PTHR43135:SF3">
    <property type="entry name" value="ALPHA-D-RIBOSE 1-METHYLPHOSPHONATE 5-TRIPHOSPHATE DIPHOSPHATASE"/>
    <property type="match status" value="1"/>
</dbReference>
<proteinExistence type="predicted"/>
<dbReference type="Proteomes" id="UP000066624">
    <property type="component" value="Chromosome"/>
</dbReference>
<organism evidence="2 3">
    <name type="scientific">Wenzhouxiangella marina</name>
    <dbReference type="NCBI Taxonomy" id="1579979"/>
    <lineage>
        <taxon>Bacteria</taxon>
        <taxon>Pseudomonadati</taxon>
        <taxon>Pseudomonadota</taxon>
        <taxon>Gammaproteobacteria</taxon>
        <taxon>Chromatiales</taxon>
        <taxon>Wenzhouxiangellaceae</taxon>
        <taxon>Wenzhouxiangella</taxon>
    </lineage>
</organism>
<dbReference type="KEGG" id="wma:WM2015_941"/>
<name>A0A0K0XUM2_9GAMM</name>
<dbReference type="InterPro" id="IPR032466">
    <property type="entry name" value="Metal_Hydrolase"/>
</dbReference>
<dbReference type="OrthoDB" id="9782972at2"/>
<evidence type="ECO:0000313" key="2">
    <source>
        <dbReference type="EMBL" id="AKS41322.1"/>
    </source>
</evidence>
<dbReference type="InterPro" id="IPR006680">
    <property type="entry name" value="Amidohydro-rel"/>
</dbReference>
<dbReference type="Gene3D" id="3.40.50.10910">
    <property type="entry name" value="Amidohydrolase"/>
    <property type="match status" value="1"/>
</dbReference>
<keyword evidence="3" id="KW-1185">Reference proteome</keyword>